<accession>A0A0D7AU43</accession>
<gene>
    <name evidence="2" type="ORF">CYLTODRAFT_216076</name>
</gene>
<dbReference type="Proteomes" id="UP000054007">
    <property type="component" value="Unassembled WGS sequence"/>
</dbReference>
<dbReference type="EMBL" id="KN880923">
    <property type="protein sequence ID" value="KIY61530.1"/>
    <property type="molecule type" value="Genomic_DNA"/>
</dbReference>
<evidence type="ECO:0000256" key="1">
    <source>
        <dbReference type="SAM" id="MobiDB-lite"/>
    </source>
</evidence>
<evidence type="ECO:0000313" key="2">
    <source>
        <dbReference type="EMBL" id="KIY61530.1"/>
    </source>
</evidence>
<name>A0A0D7AU43_9AGAR</name>
<dbReference type="AlphaFoldDB" id="A0A0D7AU43"/>
<keyword evidence="3" id="KW-1185">Reference proteome</keyword>
<protein>
    <submittedName>
        <fullName evidence="2">Uncharacterized protein</fullName>
    </submittedName>
</protein>
<feature type="compositionally biased region" description="Basic and acidic residues" evidence="1">
    <location>
        <begin position="140"/>
        <end position="152"/>
    </location>
</feature>
<sequence>MPSLGFASSFLSTYHHHYIHTTFQIPSSPSRHDLCTLHGLKLVVIIVSDSAGLFQQLLIVPSSPCVLPTALDFSFALDYSLGPSGISGRPLDVGLGREILDRTAAAVPLVLASRNAESCNYGYAYANPRALPHRARGYRRCQERQGRPDCAPRSRRRVTYLHQSSSKPGQDSHPI</sequence>
<organism evidence="2 3">
    <name type="scientific">Cylindrobasidium torrendii FP15055 ss-10</name>
    <dbReference type="NCBI Taxonomy" id="1314674"/>
    <lineage>
        <taxon>Eukaryota</taxon>
        <taxon>Fungi</taxon>
        <taxon>Dikarya</taxon>
        <taxon>Basidiomycota</taxon>
        <taxon>Agaricomycotina</taxon>
        <taxon>Agaricomycetes</taxon>
        <taxon>Agaricomycetidae</taxon>
        <taxon>Agaricales</taxon>
        <taxon>Marasmiineae</taxon>
        <taxon>Physalacriaceae</taxon>
        <taxon>Cylindrobasidium</taxon>
    </lineage>
</organism>
<evidence type="ECO:0000313" key="3">
    <source>
        <dbReference type="Proteomes" id="UP000054007"/>
    </source>
</evidence>
<proteinExistence type="predicted"/>
<reference evidence="2 3" key="1">
    <citation type="journal article" date="2015" name="Fungal Genet. Biol.">
        <title>Evolution of novel wood decay mechanisms in Agaricales revealed by the genome sequences of Fistulina hepatica and Cylindrobasidium torrendii.</title>
        <authorList>
            <person name="Floudas D."/>
            <person name="Held B.W."/>
            <person name="Riley R."/>
            <person name="Nagy L.G."/>
            <person name="Koehler G."/>
            <person name="Ransdell A.S."/>
            <person name="Younus H."/>
            <person name="Chow J."/>
            <person name="Chiniquy J."/>
            <person name="Lipzen A."/>
            <person name="Tritt A."/>
            <person name="Sun H."/>
            <person name="Haridas S."/>
            <person name="LaButti K."/>
            <person name="Ohm R.A."/>
            <person name="Kues U."/>
            <person name="Blanchette R.A."/>
            <person name="Grigoriev I.V."/>
            <person name="Minto R.E."/>
            <person name="Hibbett D.S."/>
        </authorList>
    </citation>
    <scope>NUCLEOTIDE SEQUENCE [LARGE SCALE GENOMIC DNA]</scope>
    <source>
        <strain evidence="2 3">FP15055 ss-10</strain>
    </source>
</reference>
<feature type="region of interest" description="Disordered" evidence="1">
    <location>
        <begin position="138"/>
        <end position="175"/>
    </location>
</feature>